<sequence>MGAASDQRRSRSALPVPRWRLSMLIAAAVTVVVAGTGQVRTEYRTPDRLPHGQARADPSFTVFMPVASAFRALDAGTTRWLRADRAALLRMIAYHTVPIGLPPEMDEGSYPTLAGRELTVTRGTHGLEVNGATVLRGGFRTADATVYVIDRVLTPPP</sequence>
<dbReference type="Pfam" id="PF02469">
    <property type="entry name" value="Fasciclin"/>
    <property type="match status" value="1"/>
</dbReference>
<protein>
    <recommendedName>
        <fullName evidence="2">FAS1 domain-containing protein</fullName>
    </recommendedName>
</protein>
<name>A0A060PWJ6_9NOCA</name>
<keyword evidence="1" id="KW-0812">Transmembrane</keyword>
<feature type="domain" description="FAS1" evidence="2">
    <location>
        <begin position="26"/>
        <end position="153"/>
    </location>
</feature>
<reference evidence="3" key="1">
    <citation type="journal article" date="2014" name="BMC Genomics">
        <title>Genome based analysis of type-I polyketide synthase and nonribosomal peptide synthetase gene clusters in seven strains of five representative Nocardia species.</title>
        <authorList>
            <person name="Komaki H."/>
            <person name="Ichikawa N."/>
            <person name="Hosoyama A."/>
            <person name="Takahashi-Nakaguchi A."/>
            <person name="Matsuzawa T."/>
            <person name="Suzuki K."/>
            <person name="Fujita N."/>
            <person name="Gonoi T."/>
        </authorList>
    </citation>
    <scope>NUCLEOTIDE SEQUENCE</scope>
    <source>
        <strain evidence="3">IFM 11049</strain>
    </source>
</reference>
<evidence type="ECO:0000256" key="1">
    <source>
        <dbReference type="SAM" id="Phobius"/>
    </source>
</evidence>
<proteinExistence type="predicted"/>
<dbReference type="InterPro" id="IPR036378">
    <property type="entry name" value="FAS1_dom_sf"/>
</dbReference>
<evidence type="ECO:0000313" key="3">
    <source>
        <dbReference type="EMBL" id="BAO99113.1"/>
    </source>
</evidence>
<dbReference type="Gene3D" id="2.30.180.10">
    <property type="entry name" value="FAS1 domain"/>
    <property type="match status" value="1"/>
</dbReference>
<organism evidence="3">
    <name type="scientific">Nocardia otitidiscaviarum</name>
    <dbReference type="NCBI Taxonomy" id="1823"/>
    <lineage>
        <taxon>Bacteria</taxon>
        <taxon>Bacillati</taxon>
        <taxon>Actinomycetota</taxon>
        <taxon>Actinomycetes</taxon>
        <taxon>Mycobacteriales</taxon>
        <taxon>Nocardiaceae</taxon>
        <taxon>Nocardia</taxon>
    </lineage>
</organism>
<dbReference type="InterPro" id="IPR000782">
    <property type="entry name" value="FAS1_domain"/>
</dbReference>
<feature type="transmembrane region" description="Helical" evidence="1">
    <location>
        <begin position="21"/>
        <end position="39"/>
    </location>
</feature>
<dbReference type="PROSITE" id="PS50213">
    <property type="entry name" value="FAS1"/>
    <property type="match status" value="1"/>
</dbReference>
<keyword evidence="1" id="KW-1133">Transmembrane helix</keyword>
<dbReference type="AlphaFoldDB" id="A0A060PWJ6"/>
<dbReference type="SMART" id="SM00554">
    <property type="entry name" value="FAS1"/>
    <property type="match status" value="1"/>
</dbReference>
<keyword evidence="1" id="KW-0472">Membrane</keyword>
<dbReference type="EMBL" id="AB700587">
    <property type="protein sequence ID" value="BAO99113.1"/>
    <property type="molecule type" value="Genomic_DNA"/>
</dbReference>
<dbReference type="SUPFAM" id="SSF82153">
    <property type="entry name" value="FAS1 domain"/>
    <property type="match status" value="1"/>
</dbReference>
<evidence type="ECO:0000259" key="2">
    <source>
        <dbReference type="PROSITE" id="PS50213"/>
    </source>
</evidence>
<accession>A0A060PWJ6</accession>